<organism evidence="2 3">
    <name type="scientific">Mycobacterium branderi</name>
    <dbReference type="NCBI Taxonomy" id="43348"/>
    <lineage>
        <taxon>Bacteria</taxon>
        <taxon>Bacillati</taxon>
        <taxon>Actinomycetota</taxon>
        <taxon>Actinomycetes</taxon>
        <taxon>Mycobacteriales</taxon>
        <taxon>Mycobacteriaceae</taxon>
        <taxon>Mycobacterium</taxon>
    </lineage>
</organism>
<name>A0ABM7KSH7_9MYCO</name>
<protein>
    <submittedName>
        <fullName evidence="2">Uncharacterized protein</fullName>
    </submittedName>
</protein>
<gene>
    <name evidence="2" type="ORF">MBRA_41590</name>
</gene>
<dbReference type="Proteomes" id="UP000467379">
    <property type="component" value="Chromosome"/>
</dbReference>
<dbReference type="EMBL" id="AP022606">
    <property type="protein sequence ID" value="BBZ13964.1"/>
    <property type="molecule type" value="Genomic_DNA"/>
</dbReference>
<reference evidence="2 3" key="1">
    <citation type="journal article" date="2019" name="Emerg. Microbes Infect.">
        <title>Comprehensive subspecies identification of 175 nontuberculous mycobacteria species based on 7547 genomic profiles.</title>
        <authorList>
            <person name="Matsumoto Y."/>
            <person name="Kinjo T."/>
            <person name="Motooka D."/>
            <person name="Nabeya D."/>
            <person name="Jung N."/>
            <person name="Uechi K."/>
            <person name="Horii T."/>
            <person name="Iida T."/>
            <person name="Fujita J."/>
            <person name="Nakamura S."/>
        </authorList>
    </citation>
    <scope>NUCLEOTIDE SEQUENCE [LARGE SCALE GENOMIC DNA]</scope>
    <source>
        <strain evidence="2 3">JCM 12687</strain>
    </source>
</reference>
<accession>A0ABM7KSH7</accession>
<sequence length="62" mass="6762">MVADMTTLSTAHIDYVAHHYLLLALPAFLPAVIVAAVVFYVAVRDRRSAAQGEHTPVGDKRD</sequence>
<evidence type="ECO:0000313" key="2">
    <source>
        <dbReference type="EMBL" id="BBZ13964.1"/>
    </source>
</evidence>
<feature type="transmembrane region" description="Helical" evidence="1">
    <location>
        <begin position="20"/>
        <end position="43"/>
    </location>
</feature>
<keyword evidence="1" id="KW-0472">Membrane</keyword>
<keyword evidence="1" id="KW-1133">Transmembrane helix</keyword>
<evidence type="ECO:0000256" key="1">
    <source>
        <dbReference type="SAM" id="Phobius"/>
    </source>
</evidence>
<keyword evidence="3" id="KW-1185">Reference proteome</keyword>
<keyword evidence="1" id="KW-0812">Transmembrane</keyword>
<evidence type="ECO:0000313" key="3">
    <source>
        <dbReference type="Proteomes" id="UP000467379"/>
    </source>
</evidence>
<proteinExistence type="predicted"/>